<dbReference type="PANTHER" id="PTHR46910">
    <property type="entry name" value="TRANSCRIPTION FACTOR PDR1"/>
    <property type="match status" value="1"/>
</dbReference>
<evidence type="ECO:0000259" key="3">
    <source>
        <dbReference type="SMART" id="SM00906"/>
    </source>
</evidence>
<dbReference type="AlphaFoldDB" id="A0A438N0A5"/>
<dbReference type="GO" id="GO:0006351">
    <property type="term" value="P:DNA-templated transcription"/>
    <property type="evidence" value="ECO:0007669"/>
    <property type="project" value="InterPro"/>
</dbReference>
<feature type="compositionally biased region" description="Basic and acidic residues" evidence="2">
    <location>
        <begin position="606"/>
        <end position="616"/>
    </location>
</feature>
<feature type="region of interest" description="Disordered" evidence="2">
    <location>
        <begin position="605"/>
        <end position="658"/>
    </location>
</feature>
<feature type="domain" description="Xylanolytic transcriptional activator regulatory" evidence="3">
    <location>
        <begin position="298"/>
        <end position="372"/>
    </location>
</feature>
<dbReference type="OrthoDB" id="39175at2759"/>
<feature type="region of interest" description="Disordered" evidence="2">
    <location>
        <begin position="1"/>
        <end position="30"/>
    </location>
</feature>
<dbReference type="GO" id="GO:0003677">
    <property type="term" value="F:DNA binding"/>
    <property type="evidence" value="ECO:0007669"/>
    <property type="project" value="InterPro"/>
</dbReference>
<dbReference type="VEuPathDB" id="FungiDB:PV10_01714"/>
<dbReference type="Pfam" id="PF04082">
    <property type="entry name" value="Fungal_trans"/>
    <property type="match status" value="1"/>
</dbReference>
<evidence type="ECO:0000256" key="2">
    <source>
        <dbReference type="SAM" id="MobiDB-lite"/>
    </source>
</evidence>
<evidence type="ECO:0000313" key="4">
    <source>
        <dbReference type="EMBL" id="RVX69042.1"/>
    </source>
</evidence>
<keyword evidence="1" id="KW-0539">Nucleus</keyword>
<dbReference type="GO" id="GO:0003700">
    <property type="term" value="F:DNA-binding transcription factor activity"/>
    <property type="evidence" value="ECO:0007669"/>
    <property type="project" value="InterPro"/>
</dbReference>
<evidence type="ECO:0000256" key="1">
    <source>
        <dbReference type="ARBA" id="ARBA00023242"/>
    </source>
</evidence>
<reference evidence="4 5" key="1">
    <citation type="submission" date="2017-03" db="EMBL/GenBank/DDBJ databases">
        <title>Genomes of endolithic fungi from Antarctica.</title>
        <authorList>
            <person name="Coleine C."/>
            <person name="Masonjones S."/>
            <person name="Stajich J.E."/>
        </authorList>
    </citation>
    <scope>NUCLEOTIDE SEQUENCE [LARGE SCALE GENOMIC DNA]</scope>
    <source>
        <strain evidence="4 5">CCFEE 6314</strain>
    </source>
</reference>
<gene>
    <name evidence="4" type="ORF">B0A52_06755</name>
</gene>
<evidence type="ECO:0000313" key="5">
    <source>
        <dbReference type="Proteomes" id="UP000288859"/>
    </source>
</evidence>
<accession>A0A438N0A5</accession>
<comment type="caution">
    <text evidence="4">The sequence shown here is derived from an EMBL/GenBank/DDBJ whole genome shotgun (WGS) entry which is preliminary data.</text>
</comment>
<proteinExistence type="predicted"/>
<dbReference type="PANTHER" id="PTHR46910:SF25">
    <property type="entry name" value="ABC-TRANSPORTER-REGULATING TRANSCRIPTION FACTOR"/>
    <property type="match status" value="1"/>
</dbReference>
<feature type="compositionally biased region" description="Polar residues" evidence="2">
    <location>
        <begin position="1"/>
        <end position="12"/>
    </location>
</feature>
<organism evidence="4 5">
    <name type="scientific">Exophiala mesophila</name>
    <name type="common">Black yeast-like fungus</name>
    <dbReference type="NCBI Taxonomy" id="212818"/>
    <lineage>
        <taxon>Eukaryota</taxon>
        <taxon>Fungi</taxon>
        <taxon>Dikarya</taxon>
        <taxon>Ascomycota</taxon>
        <taxon>Pezizomycotina</taxon>
        <taxon>Eurotiomycetes</taxon>
        <taxon>Chaetothyriomycetidae</taxon>
        <taxon>Chaetothyriales</taxon>
        <taxon>Herpotrichiellaceae</taxon>
        <taxon>Exophiala</taxon>
    </lineage>
</organism>
<dbReference type="CDD" id="cd12148">
    <property type="entry name" value="fungal_TF_MHR"/>
    <property type="match status" value="1"/>
</dbReference>
<protein>
    <recommendedName>
        <fullName evidence="3">Xylanolytic transcriptional activator regulatory domain-containing protein</fullName>
    </recommendedName>
</protein>
<dbReference type="GO" id="GO:0008270">
    <property type="term" value="F:zinc ion binding"/>
    <property type="evidence" value="ECO:0007669"/>
    <property type="project" value="InterPro"/>
</dbReference>
<dbReference type="InterPro" id="IPR050987">
    <property type="entry name" value="AtrR-like"/>
</dbReference>
<dbReference type="EMBL" id="NAJM01000032">
    <property type="protein sequence ID" value="RVX69042.1"/>
    <property type="molecule type" value="Genomic_DNA"/>
</dbReference>
<dbReference type="SMART" id="SM00906">
    <property type="entry name" value="Fungal_trans"/>
    <property type="match status" value="1"/>
</dbReference>
<dbReference type="InterPro" id="IPR007219">
    <property type="entry name" value="XnlR_reg_dom"/>
</dbReference>
<sequence length="658" mass="73212">MDQDLPGSTGQYGFSHEPTQPPVDPHNQQSPGMILGPPVQQLLATPSANLSPSARVLTVPDRASSALSRPVCSTLSRPQFQAGGTYSGRSSSEAIRTPTHVIPTHRISSIQPPRIWEHHGPGSWCSLCSEAGVNWVLQRTVEADFASTAQKLTTAWNRPRFFKTVMNRSANDEPDIETAWRYCKAYFENSFESVMGIVYRPDFEARLRNHFEQGAPTCTGDVAWYALRNIVYAAGCRQLLLEDGAVTFTEAQAQSSRYFENVLSIHTELLYGPSSLDTVRALVALAFFAEATANEGFEYMVCATAVRLAQAKGLHRQPSTTMNIPEVEIMHRNWLFWAIYCLEKLISYRSDRPSAIDDSNISCEIPKRAPPGSTIDVQQFTHMIELALLSQRIAQQLGSVFAFRQDAMDLMKSADELHKELEAWKAGIKDFPPPGKRACINPQRPNCLPLHMLYLQYCYYASVQEIYAIFSSPWISSILGVEKSPLYQDIAITRANKVVDAARSLIIVTKSARLDAAIPQWASFYFPMSGLINLFIHILSNPSLSSTHADLALLDIAAAHFSHVEFLTSFDIGSSFARELVRIARSTVEHYNHRLTADTTLSASSVREKNVQDRPESSQVITFRSPDPETAKYSGQSMKILVPPSGSHPASSEPRRDH</sequence>
<dbReference type="Proteomes" id="UP000288859">
    <property type="component" value="Unassembled WGS sequence"/>
</dbReference>
<name>A0A438N0A5_EXOME</name>